<dbReference type="InterPro" id="IPR011333">
    <property type="entry name" value="SKP1/BTB/POZ_sf"/>
</dbReference>
<protein>
    <recommendedName>
        <fullName evidence="1">BTB domain-containing protein</fullName>
    </recommendedName>
</protein>
<accession>A0ABD2XDE9</accession>
<dbReference type="InterPro" id="IPR051481">
    <property type="entry name" value="BTB-POZ/Galectin-3-binding"/>
</dbReference>
<dbReference type="SMART" id="SM00225">
    <property type="entry name" value="BTB"/>
    <property type="match status" value="1"/>
</dbReference>
<dbReference type="InterPro" id="IPR000210">
    <property type="entry name" value="BTB/POZ_dom"/>
</dbReference>
<dbReference type="CDD" id="cd18186">
    <property type="entry name" value="BTB_POZ_ZBTB_KLHL-like"/>
    <property type="match status" value="1"/>
</dbReference>
<organism evidence="2 3">
    <name type="scientific">Trichogramma kaykai</name>
    <dbReference type="NCBI Taxonomy" id="54128"/>
    <lineage>
        <taxon>Eukaryota</taxon>
        <taxon>Metazoa</taxon>
        <taxon>Ecdysozoa</taxon>
        <taxon>Arthropoda</taxon>
        <taxon>Hexapoda</taxon>
        <taxon>Insecta</taxon>
        <taxon>Pterygota</taxon>
        <taxon>Neoptera</taxon>
        <taxon>Endopterygota</taxon>
        <taxon>Hymenoptera</taxon>
        <taxon>Apocrita</taxon>
        <taxon>Proctotrupomorpha</taxon>
        <taxon>Chalcidoidea</taxon>
        <taxon>Trichogrammatidae</taxon>
        <taxon>Trichogramma</taxon>
    </lineage>
</organism>
<comment type="caution">
    <text evidence="2">The sequence shown here is derived from an EMBL/GenBank/DDBJ whole genome shotgun (WGS) entry which is preliminary data.</text>
</comment>
<dbReference type="PROSITE" id="PS50097">
    <property type="entry name" value="BTB"/>
    <property type="match status" value="1"/>
</dbReference>
<feature type="domain" description="BTB" evidence="1">
    <location>
        <begin position="193"/>
        <end position="254"/>
    </location>
</feature>
<gene>
    <name evidence="2" type="ORF">TKK_003728</name>
</gene>
<sequence>MQSSGPACREPIIVDKAFGESINIDRKIESELPGGPNEIADVHFRLQNFASSAPQRYCTLCQLDHKKLQLKIALRFRNDAHTVLLSPVLGWTYEVEARVCVMVNNETYHLNYQRQSKIRIDATLEFPPMELLCPRLGQYNETTLTIKHVCWKISKVKVFFVLETQTWHKIPDLGPCFKDLYLINRKSPMESRCDVAVRVGSNLFLAHKAVLCAKSFKISEFLTAHPTIHEIFFTDVYPDVVQIALKFFYTNELDRLGYKALQLCDLLIRLYYFAKTHQFEQLRLACLDDITFTVIPATAPIYVAFAAHENLPGLHQSLQAYSYHFNGVQSFPQPAGVVRQ</sequence>
<dbReference type="Gene3D" id="3.30.710.10">
    <property type="entry name" value="Potassium Channel Kv1.1, Chain A"/>
    <property type="match status" value="1"/>
</dbReference>
<keyword evidence="3" id="KW-1185">Reference proteome</keyword>
<reference evidence="2 3" key="1">
    <citation type="journal article" date="2024" name="bioRxiv">
        <title>A reference genome for Trichogramma kaykai: A tiny desert-dwelling parasitoid wasp with competing sex-ratio distorters.</title>
        <authorList>
            <person name="Culotta J."/>
            <person name="Lindsey A.R."/>
        </authorList>
    </citation>
    <scope>NUCLEOTIDE SEQUENCE [LARGE SCALE GENOMIC DNA]</scope>
    <source>
        <strain evidence="2 3">KSX58</strain>
    </source>
</reference>
<evidence type="ECO:0000259" key="1">
    <source>
        <dbReference type="PROSITE" id="PS50097"/>
    </source>
</evidence>
<dbReference type="EMBL" id="JBJJXI010000030">
    <property type="protein sequence ID" value="KAL3403447.1"/>
    <property type="molecule type" value="Genomic_DNA"/>
</dbReference>
<dbReference type="Pfam" id="PF00651">
    <property type="entry name" value="BTB"/>
    <property type="match status" value="1"/>
</dbReference>
<name>A0ABD2XDE9_9HYME</name>
<evidence type="ECO:0000313" key="2">
    <source>
        <dbReference type="EMBL" id="KAL3403447.1"/>
    </source>
</evidence>
<proteinExistence type="predicted"/>
<dbReference type="Proteomes" id="UP001627154">
    <property type="component" value="Unassembled WGS sequence"/>
</dbReference>
<dbReference type="PANTHER" id="PTHR24410">
    <property type="entry name" value="HL07962P-RELATED"/>
    <property type="match status" value="1"/>
</dbReference>
<dbReference type="SUPFAM" id="SSF54695">
    <property type="entry name" value="POZ domain"/>
    <property type="match status" value="1"/>
</dbReference>
<dbReference type="PANTHER" id="PTHR24410:SF23">
    <property type="entry name" value="BTB DOMAIN-CONTAINING PROTEIN-RELATED"/>
    <property type="match status" value="1"/>
</dbReference>
<dbReference type="AlphaFoldDB" id="A0ABD2XDE9"/>
<evidence type="ECO:0000313" key="3">
    <source>
        <dbReference type="Proteomes" id="UP001627154"/>
    </source>
</evidence>